<dbReference type="AlphaFoldDB" id="A0A292Q439"/>
<keyword evidence="3" id="KW-0812">Transmembrane</keyword>
<dbReference type="InterPro" id="IPR012475">
    <property type="entry name" value="Fungal_lectin"/>
</dbReference>
<evidence type="ECO:0000313" key="4">
    <source>
        <dbReference type="EMBL" id="CUS13480.1"/>
    </source>
</evidence>
<organism evidence="4 5">
    <name type="scientific">Tuber aestivum</name>
    <name type="common">summer truffle</name>
    <dbReference type="NCBI Taxonomy" id="59557"/>
    <lineage>
        <taxon>Eukaryota</taxon>
        <taxon>Fungi</taxon>
        <taxon>Dikarya</taxon>
        <taxon>Ascomycota</taxon>
        <taxon>Pezizomycotina</taxon>
        <taxon>Pezizomycetes</taxon>
        <taxon>Pezizales</taxon>
        <taxon>Tuberaceae</taxon>
        <taxon>Tuber</taxon>
    </lineage>
</organism>
<feature type="region of interest" description="Disordered" evidence="2">
    <location>
        <begin position="1"/>
        <end position="40"/>
    </location>
</feature>
<comment type="similarity">
    <text evidence="1">Belongs to the fungal fucose-specific lectin family.</text>
</comment>
<keyword evidence="5" id="KW-1185">Reference proteome</keyword>
<accession>A0A292Q439</accession>
<feature type="transmembrane region" description="Helical" evidence="3">
    <location>
        <begin position="74"/>
        <end position="102"/>
    </location>
</feature>
<evidence type="ECO:0000313" key="5">
    <source>
        <dbReference type="Proteomes" id="UP001412239"/>
    </source>
</evidence>
<feature type="compositionally biased region" description="Polar residues" evidence="2">
    <location>
        <begin position="113"/>
        <end position="133"/>
    </location>
</feature>
<sequence>MSSQVLPSFQQHGAGGYPQSTHIGANPNPPPVAGNDPEILHIPHSGILYNQKEPDENGGPEAPKETILGIKRKVFMIALGVVIIIVIAVAAGVGGGVAAAAAKSKDNDPEALSTPTNTPSGVSETTVPTIASPTPTPIVKDSPLAVVNWGTGAIQLFYKDTDRAVRYLYYNGSKWERESDPIVRTREDSGLAAIGWIEESLVPLVRQVRVYTVDRSNILKESIWNSSAEIWHTQAIGKWLEPPVAGSHLTAYAWFAQNMQFIRVYYQGQDGYLREATHDSNTRGFGWTNGSAPKIESFPRAKSGTGLAVVPFPDRNKDEAKLYYQSLDGKLVSYDYKPENSWEQSWRNQSGSFLRSIFGNGYKISANNLLPTASVDHGYIPDGAQLAAVINKSTNLTLRIYFIQDEELKEIWWESKGGWRKSSTIFGAAARGVTAISSGNNIQVLFQHKTENISSMTLDRKTNKWEFGWIL</sequence>
<evidence type="ECO:0000256" key="3">
    <source>
        <dbReference type="SAM" id="Phobius"/>
    </source>
</evidence>
<evidence type="ECO:0000256" key="2">
    <source>
        <dbReference type="SAM" id="MobiDB-lite"/>
    </source>
</evidence>
<dbReference type="Gene3D" id="2.120.10.70">
    <property type="entry name" value="Fucose-specific lectin"/>
    <property type="match status" value="1"/>
</dbReference>
<dbReference type="EMBL" id="LN890972">
    <property type="protein sequence ID" value="CUS13480.1"/>
    <property type="molecule type" value="Genomic_DNA"/>
</dbReference>
<evidence type="ECO:0000256" key="1">
    <source>
        <dbReference type="ARBA" id="ARBA00009042"/>
    </source>
</evidence>
<keyword evidence="3" id="KW-1133">Transmembrane helix</keyword>
<dbReference type="Pfam" id="PF07938">
    <property type="entry name" value="Fungal_lectin"/>
    <property type="match status" value="1"/>
</dbReference>
<feature type="region of interest" description="Disordered" evidence="2">
    <location>
        <begin position="102"/>
        <end position="134"/>
    </location>
</feature>
<protein>
    <submittedName>
        <fullName evidence="4">Uncharacterized protein</fullName>
    </submittedName>
</protein>
<feature type="compositionally biased region" description="Polar residues" evidence="2">
    <location>
        <begin position="1"/>
        <end position="11"/>
    </location>
</feature>
<gene>
    <name evidence="4" type="ORF">GSTUAT00002418001</name>
</gene>
<dbReference type="Proteomes" id="UP001412239">
    <property type="component" value="Unassembled WGS sequence"/>
</dbReference>
<dbReference type="SUPFAM" id="SSF89372">
    <property type="entry name" value="Fucose-specific lectin"/>
    <property type="match status" value="2"/>
</dbReference>
<keyword evidence="3" id="KW-0472">Membrane</keyword>
<dbReference type="Gene3D" id="2.40.128.190">
    <property type="match status" value="1"/>
</dbReference>
<name>A0A292Q439_9PEZI</name>
<reference evidence="4" key="1">
    <citation type="submission" date="2015-10" db="EMBL/GenBank/DDBJ databases">
        <authorList>
            <person name="Regsiter A."/>
            <person name="william w."/>
        </authorList>
    </citation>
    <scope>NUCLEOTIDE SEQUENCE</scope>
    <source>
        <strain evidence="4">Montdore</strain>
    </source>
</reference>
<proteinExistence type="inferred from homology"/>